<comment type="caution">
    <text evidence="3">The sequence shown here is derived from an EMBL/GenBank/DDBJ whole genome shotgun (WGS) entry which is preliminary data.</text>
</comment>
<dbReference type="Proteomes" id="UP000305730">
    <property type="component" value="Unassembled WGS sequence"/>
</dbReference>
<protein>
    <submittedName>
        <fullName evidence="3">DUF1318 domain-containing protein</fullName>
    </submittedName>
</protein>
<feature type="chain" id="PRO_5024325110" evidence="1">
    <location>
        <begin position="22"/>
        <end position="106"/>
    </location>
</feature>
<dbReference type="Pfam" id="PF07027">
    <property type="entry name" value="DUF1318"/>
    <property type="match status" value="1"/>
</dbReference>
<dbReference type="RefSeq" id="WP_138598058.1">
    <property type="nucleotide sequence ID" value="NZ_PNCK01000075.1"/>
</dbReference>
<evidence type="ECO:0000313" key="3">
    <source>
        <dbReference type="EMBL" id="TMP54664.1"/>
    </source>
</evidence>
<dbReference type="PIRSF" id="PIRSF025560">
    <property type="entry name" value="UCP025560"/>
    <property type="match status" value="1"/>
</dbReference>
<evidence type="ECO:0000313" key="2">
    <source>
        <dbReference type="EMBL" id="TMP40575.1"/>
    </source>
</evidence>
<proteinExistence type="predicted"/>
<evidence type="ECO:0000313" key="4">
    <source>
        <dbReference type="Proteomes" id="UP000305730"/>
    </source>
</evidence>
<organism evidence="3 5">
    <name type="scientific">Pseudoalteromonas citrea</name>
    <dbReference type="NCBI Taxonomy" id="43655"/>
    <lineage>
        <taxon>Bacteria</taxon>
        <taxon>Pseudomonadati</taxon>
        <taxon>Pseudomonadota</taxon>
        <taxon>Gammaproteobacteria</taxon>
        <taxon>Alteromonadales</taxon>
        <taxon>Pseudoalteromonadaceae</taxon>
        <taxon>Pseudoalteromonas</taxon>
    </lineage>
</organism>
<dbReference type="EMBL" id="PNCK01000075">
    <property type="protein sequence ID" value="TMP40575.1"/>
    <property type="molecule type" value="Genomic_DNA"/>
</dbReference>
<reference evidence="3" key="3">
    <citation type="submission" date="2019-09" db="EMBL/GenBank/DDBJ databases">
        <title>Co-occurence of chitin degradation, pigmentation and bioactivity in marine Pseudoalteromonas.</title>
        <authorList>
            <person name="Sonnenschein E.C."/>
            <person name="Bech P.K."/>
        </authorList>
    </citation>
    <scope>NUCLEOTIDE SEQUENCE</scope>
    <source>
        <strain evidence="3">S2231</strain>
    </source>
</reference>
<reference evidence="4 5" key="2">
    <citation type="submission" date="2019-06" db="EMBL/GenBank/DDBJ databases">
        <title>Co-occurence of chitin degradation, pigmentation and bioactivity in marine Pseudoalteromonas.</title>
        <authorList>
            <person name="Sonnenschein E.C."/>
            <person name="Bech P.K."/>
        </authorList>
    </citation>
    <scope>NUCLEOTIDE SEQUENCE [LARGE SCALE GENOMIC DNA]</scope>
    <source>
        <strain evidence="5">S2231</strain>
        <strain evidence="2 4">S2233</strain>
    </source>
</reference>
<accession>A0A5S3XL63</accession>
<name>A0A5S3XL63_9GAMM</name>
<sequence>MKMNSMVLALIALGMTFSAFALTLNSAKSQGLVGETSSGYLALVSQNAQAQALINSVNAKRKSKYQQLAQKNNLSLAQVETLAGKKAVEKTASGHFIKVKGKWIKK</sequence>
<keyword evidence="4" id="KW-1185">Reference proteome</keyword>
<keyword evidence="1" id="KW-0732">Signal</keyword>
<gene>
    <name evidence="3" type="ORF">CWB96_18935</name>
    <name evidence="2" type="ORF">CWB97_17980</name>
</gene>
<dbReference type="EMBL" id="PNCL01000117">
    <property type="protein sequence ID" value="TMP54664.1"/>
    <property type="molecule type" value="Genomic_DNA"/>
</dbReference>
<dbReference type="InterPro" id="IPR008309">
    <property type="entry name" value="YdbL"/>
</dbReference>
<dbReference type="AlphaFoldDB" id="A0A5S3XL63"/>
<reference evidence="4 5" key="1">
    <citation type="submission" date="2017-12" db="EMBL/GenBank/DDBJ databases">
        <authorList>
            <person name="Paulsen S."/>
            <person name="Gram L.K."/>
        </authorList>
    </citation>
    <scope>NUCLEOTIDE SEQUENCE [LARGE SCALE GENOMIC DNA]</scope>
    <source>
        <strain evidence="3 5">S2231</strain>
        <strain evidence="2 4">S2233</strain>
    </source>
</reference>
<feature type="signal peptide" evidence="1">
    <location>
        <begin position="1"/>
        <end position="21"/>
    </location>
</feature>
<evidence type="ECO:0000256" key="1">
    <source>
        <dbReference type="SAM" id="SignalP"/>
    </source>
</evidence>
<dbReference type="Proteomes" id="UP000307706">
    <property type="component" value="Unassembled WGS sequence"/>
</dbReference>
<evidence type="ECO:0000313" key="5">
    <source>
        <dbReference type="Proteomes" id="UP000307706"/>
    </source>
</evidence>
<dbReference type="OrthoDB" id="9798130at2"/>